<keyword evidence="3" id="KW-1185">Reference proteome</keyword>
<feature type="domain" description="YjiS-like" evidence="1">
    <location>
        <begin position="39"/>
        <end position="68"/>
    </location>
</feature>
<dbReference type="Proteomes" id="UP000603912">
    <property type="component" value="Unassembled WGS sequence"/>
</dbReference>
<dbReference type="EMBL" id="BMES01000003">
    <property type="protein sequence ID" value="GGH34194.1"/>
    <property type="molecule type" value="Genomic_DNA"/>
</dbReference>
<comment type="caution">
    <text evidence="2">The sequence shown here is derived from an EMBL/GenBank/DDBJ whole genome shotgun (WGS) entry which is preliminary data.</text>
</comment>
<reference evidence="2" key="2">
    <citation type="submission" date="2020-09" db="EMBL/GenBank/DDBJ databases">
        <authorList>
            <person name="Sun Q."/>
            <person name="Zhou Y."/>
        </authorList>
    </citation>
    <scope>NUCLEOTIDE SEQUENCE</scope>
    <source>
        <strain evidence="2">CGMCC 1.12214</strain>
    </source>
</reference>
<dbReference type="InterPro" id="IPR009506">
    <property type="entry name" value="YjiS-like"/>
</dbReference>
<dbReference type="RefSeq" id="WP_188520269.1">
    <property type="nucleotide sequence ID" value="NZ_BMES01000003.1"/>
</dbReference>
<dbReference type="Pfam" id="PF06568">
    <property type="entry name" value="YjiS-like"/>
    <property type="match status" value="1"/>
</dbReference>
<dbReference type="AlphaFoldDB" id="A0A917MMC2"/>
<sequence length="100" mass="11530">MALIMTRPASRRIGPTPDRSRWLEPTRRTALWLFGWPVRYVRARRNLAVLAAMSDMQLKDIGLYRADVVSATALPRDEDPTPQLAALVRERRQYRGARRG</sequence>
<name>A0A917MMC2_9HYPH</name>
<reference evidence="2" key="1">
    <citation type="journal article" date="2014" name="Int. J. Syst. Evol. Microbiol.">
        <title>Complete genome sequence of Corynebacterium casei LMG S-19264T (=DSM 44701T), isolated from a smear-ripened cheese.</title>
        <authorList>
            <consortium name="US DOE Joint Genome Institute (JGI-PGF)"/>
            <person name="Walter F."/>
            <person name="Albersmeier A."/>
            <person name="Kalinowski J."/>
            <person name="Ruckert C."/>
        </authorList>
    </citation>
    <scope>NUCLEOTIDE SEQUENCE</scope>
    <source>
        <strain evidence="2">CGMCC 1.12214</strain>
    </source>
</reference>
<evidence type="ECO:0000313" key="3">
    <source>
        <dbReference type="Proteomes" id="UP000603912"/>
    </source>
</evidence>
<gene>
    <name evidence="2" type="ORF">GCM10007036_47410</name>
</gene>
<evidence type="ECO:0000313" key="2">
    <source>
        <dbReference type="EMBL" id="GGH34194.1"/>
    </source>
</evidence>
<organism evidence="2 3">
    <name type="scientific">Alsobacter metallidurans</name>
    <dbReference type="NCBI Taxonomy" id="340221"/>
    <lineage>
        <taxon>Bacteria</taxon>
        <taxon>Pseudomonadati</taxon>
        <taxon>Pseudomonadota</taxon>
        <taxon>Alphaproteobacteria</taxon>
        <taxon>Hyphomicrobiales</taxon>
        <taxon>Alsobacteraceae</taxon>
        <taxon>Alsobacter</taxon>
    </lineage>
</organism>
<accession>A0A917MMC2</accession>
<evidence type="ECO:0000259" key="1">
    <source>
        <dbReference type="Pfam" id="PF06568"/>
    </source>
</evidence>
<protein>
    <recommendedName>
        <fullName evidence="1">YjiS-like domain-containing protein</fullName>
    </recommendedName>
</protein>
<proteinExistence type="predicted"/>